<organism evidence="3 4">
    <name type="scientific">Staphylococcus pseudintermedius</name>
    <dbReference type="NCBI Taxonomy" id="283734"/>
    <lineage>
        <taxon>Bacteria</taxon>
        <taxon>Bacillati</taxon>
        <taxon>Bacillota</taxon>
        <taxon>Bacilli</taxon>
        <taxon>Bacillales</taxon>
        <taxon>Staphylococcaceae</taxon>
        <taxon>Staphylococcus</taxon>
        <taxon>Staphylococcus intermedius group</taxon>
    </lineage>
</organism>
<dbReference type="SUPFAM" id="SSF55008">
    <property type="entry name" value="HMA, heavy metal-associated domain"/>
    <property type="match status" value="1"/>
</dbReference>
<dbReference type="Gene3D" id="3.30.70.100">
    <property type="match status" value="1"/>
</dbReference>
<dbReference type="Pfam" id="PF00403">
    <property type="entry name" value="HMA"/>
    <property type="match status" value="1"/>
</dbReference>
<dbReference type="Proteomes" id="UP000246800">
    <property type="component" value="Unassembled WGS sequence"/>
</dbReference>
<dbReference type="CDD" id="cd00371">
    <property type="entry name" value="HMA"/>
    <property type="match status" value="1"/>
</dbReference>
<evidence type="ECO:0000259" key="2">
    <source>
        <dbReference type="PROSITE" id="PS50846"/>
    </source>
</evidence>
<dbReference type="RefSeq" id="WP_186801916.1">
    <property type="nucleotide sequence ID" value="NZ_QEIT01000249.1"/>
</dbReference>
<dbReference type="InterPro" id="IPR006121">
    <property type="entry name" value="HMA_dom"/>
</dbReference>
<dbReference type="InterPro" id="IPR036163">
    <property type="entry name" value="HMA_dom_sf"/>
</dbReference>
<dbReference type="GO" id="GO:0046872">
    <property type="term" value="F:metal ion binding"/>
    <property type="evidence" value="ECO:0007669"/>
    <property type="project" value="UniProtKB-KW"/>
</dbReference>
<dbReference type="PROSITE" id="PS01047">
    <property type="entry name" value="HMA_1"/>
    <property type="match status" value="1"/>
</dbReference>
<dbReference type="PROSITE" id="PS50846">
    <property type="entry name" value="HMA_2"/>
    <property type="match status" value="1"/>
</dbReference>
<dbReference type="AlphaFoldDB" id="A0A317YPB3"/>
<sequence>LGEFYERLGKNTLNPASSGANVKNLAANFSELVTKEGEFSKISLLIDGITCSACIWLLEKALLSLPGTLEVNINSLSQKAVIVYDEQELLVEQLIEKIYAVGYTPKVYAASQKEDEL</sequence>
<feature type="non-terminal residue" evidence="3">
    <location>
        <position position="117"/>
    </location>
</feature>
<evidence type="ECO:0000313" key="3">
    <source>
        <dbReference type="EMBL" id="PWZ72283.1"/>
    </source>
</evidence>
<gene>
    <name evidence="3" type="ORF">DD902_13430</name>
</gene>
<dbReference type="EMBL" id="QEIT01000249">
    <property type="protein sequence ID" value="PWZ72283.1"/>
    <property type="molecule type" value="Genomic_DNA"/>
</dbReference>
<accession>A0A317YPB3</accession>
<feature type="domain" description="HMA" evidence="2">
    <location>
        <begin position="40"/>
        <end position="106"/>
    </location>
</feature>
<keyword evidence="1" id="KW-0479">Metal-binding</keyword>
<name>A0A317YPB3_STAPS</name>
<reference evidence="3 4" key="1">
    <citation type="journal article" date="2018" name="Vet. Microbiol.">
        <title>Clonal diversity and geographic distribution of methicillin-resistant Staphylococcus pseudintermedius from Australian animals: Discovery of novel sequence types.</title>
        <authorList>
            <person name="Worthing K.A."/>
            <person name="Abraham S."/>
            <person name="Coombs G.W."/>
            <person name="Pang S."/>
            <person name="Saputra S."/>
            <person name="Jordan D."/>
            <person name="Trott D.J."/>
            <person name="Norris J.M."/>
        </authorList>
    </citation>
    <scope>NUCLEOTIDE SEQUENCE [LARGE SCALE GENOMIC DNA]</scope>
    <source>
        <strain evidence="3 4">ST525 1</strain>
    </source>
</reference>
<feature type="non-terminal residue" evidence="3">
    <location>
        <position position="1"/>
    </location>
</feature>
<comment type="caution">
    <text evidence="3">The sequence shown here is derived from an EMBL/GenBank/DDBJ whole genome shotgun (WGS) entry which is preliminary data.</text>
</comment>
<dbReference type="InterPro" id="IPR017969">
    <property type="entry name" value="Heavy-metal-associated_CS"/>
</dbReference>
<protein>
    <submittedName>
        <fullName evidence="3">Heavy metal translocating P-type ATPase</fullName>
    </submittedName>
</protein>
<proteinExistence type="predicted"/>
<evidence type="ECO:0000313" key="4">
    <source>
        <dbReference type="Proteomes" id="UP000246800"/>
    </source>
</evidence>
<evidence type="ECO:0000256" key="1">
    <source>
        <dbReference type="ARBA" id="ARBA00022723"/>
    </source>
</evidence>